<feature type="non-terminal residue" evidence="1">
    <location>
        <position position="522"/>
    </location>
</feature>
<evidence type="ECO:0000313" key="2">
    <source>
        <dbReference type="Proteomes" id="UP000789920"/>
    </source>
</evidence>
<name>A0ACA9RBM1_9GLOM</name>
<reference evidence="1" key="1">
    <citation type="submission" date="2021-06" db="EMBL/GenBank/DDBJ databases">
        <authorList>
            <person name="Kallberg Y."/>
            <person name="Tangrot J."/>
            <person name="Rosling A."/>
        </authorList>
    </citation>
    <scope>NUCLEOTIDE SEQUENCE</scope>
    <source>
        <strain evidence="1">MA461A</strain>
    </source>
</reference>
<comment type="caution">
    <text evidence="1">The sequence shown here is derived from an EMBL/GenBank/DDBJ whole genome shotgun (WGS) entry which is preliminary data.</text>
</comment>
<organism evidence="1 2">
    <name type="scientific">Racocetra persica</name>
    <dbReference type="NCBI Taxonomy" id="160502"/>
    <lineage>
        <taxon>Eukaryota</taxon>
        <taxon>Fungi</taxon>
        <taxon>Fungi incertae sedis</taxon>
        <taxon>Mucoromycota</taxon>
        <taxon>Glomeromycotina</taxon>
        <taxon>Glomeromycetes</taxon>
        <taxon>Diversisporales</taxon>
        <taxon>Gigasporaceae</taxon>
        <taxon>Racocetra</taxon>
    </lineage>
</organism>
<keyword evidence="2" id="KW-1185">Reference proteome</keyword>
<dbReference type="EMBL" id="CAJVQC010048647">
    <property type="protein sequence ID" value="CAG8786506.1"/>
    <property type="molecule type" value="Genomic_DNA"/>
</dbReference>
<sequence>IPPIKNLIQKLSECHEEEIPRIVESAIDWSYPRGDLFHWIGVLNRFDTMLENICKNYNLKKLQTSKFSEGARVVLVAILKFSRVLLENCTNRNLYSSYEHLNDLLYTSDLDVLEVLLRLILRPAQRLSNQRALRTNFTISPERILTLAHCWGTKEYDLEMENLASDDVTIPEELTTLNYQFYRHLTPSEAAETTVDKKSDTTTPTQSQKSQRKDSASSSGGTKAGEGVTLISVNNVRQLGDTDMNILNHVVQEYNIPEEFHFALLNRIRIVTNISSTEARRRLLIIRLLAVAIMGSFIHVPFVYDCYYKRSKLFLYEPDIVANLAKLVHPDRNIPFDIQTVALYALDGISRYRSKLGEVLTAINASANHGILLYVLRRVIADLERDNPIYPQEYYDALFALISYIITTQTGGTMVISAGIVPTLLQLLNNKNSHQLKNVTKAVGILDSLVYGFNTSFTSFCNANGVRVLVGRIKEEVDNGIRLAKEARDNQMEGITIANSSAPAGPSSEVGELISSVAIEND</sequence>
<gene>
    <name evidence="1" type="ORF">RPERSI_LOCUS18395</name>
</gene>
<dbReference type="Proteomes" id="UP000789920">
    <property type="component" value="Unassembled WGS sequence"/>
</dbReference>
<evidence type="ECO:0000313" key="1">
    <source>
        <dbReference type="EMBL" id="CAG8786506.1"/>
    </source>
</evidence>
<accession>A0ACA9RBM1</accession>
<proteinExistence type="predicted"/>
<protein>
    <submittedName>
        <fullName evidence="1">25958_t:CDS:1</fullName>
    </submittedName>
</protein>
<feature type="non-terminal residue" evidence="1">
    <location>
        <position position="1"/>
    </location>
</feature>